<dbReference type="AlphaFoldDB" id="A0A4S9L4M0"/>
<keyword evidence="10" id="KW-0675">Receptor</keyword>
<organism evidence="13 14">
    <name type="scientific">Aureobasidium pullulans</name>
    <name type="common">Black yeast</name>
    <name type="synonym">Pullularia pullulans</name>
    <dbReference type="NCBI Taxonomy" id="5580"/>
    <lineage>
        <taxon>Eukaryota</taxon>
        <taxon>Fungi</taxon>
        <taxon>Dikarya</taxon>
        <taxon>Ascomycota</taxon>
        <taxon>Pezizomycotina</taxon>
        <taxon>Dothideomycetes</taxon>
        <taxon>Dothideomycetidae</taxon>
        <taxon>Dothideales</taxon>
        <taxon>Saccotheciaceae</taxon>
        <taxon>Aureobasidium</taxon>
    </lineage>
</organism>
<feature type="transmembrane region" description="Helical" evidence="12">
    <location>
        <begin position="898"/>
        <end position="918"/>
    </location>
</feature>
<evidence type="ECO:0000256" key="12">
    <source>
        <dbReference type="SAM" id="Phobius"/>
    </source>
</evidence>
<dbReference type="GO" id="GO:0005783">
    <property type="term" value="C:endoplasmic reticulum"/>
    <property type="evidence" value="ECO:0007669"/>
    <property type="project" value="TreeGrafter"/>
</dbReference>
<dbReference type="GO" id="GO:0009881">
    <property type="term" value="F:photoreceptor activity"/>
    <property type="evidence" value="ECO:0007669"/>
    <property type="project" value="UniProtKB-KW"/>
</dbReference>
<evidence type="ECO:0000256" key="11">
    <source>
        <dbReference type="SAM" id="MobiDB-lite"/>
    </source>
</evidence>
<accession>A0A4S9L4M0</accession>
<dbReference type="PRINTS" id="PR00251">
    <property type="entry name" value="BACTRLOPSIN"/>
</dbReference>
<evidence type="ECO:0000313" key="13">
    <source>
        <dbReference type="EMBL" id="THY24037.1"/>
    </source>
</evidence>
<keyword evidence="7 12" id="KW-1133">Transmembrane helix</keyword>
<dbReference type="GO" id="GO:0007602">
    <property type="term" value="P:phototransduction"/>
    <property type="evidence" value="ECO:0007669"/>
    <property type="project" value="UniProtKB-KW"/>
</dbReference>
<evidence type="ECO:0000256" key="4">
    <source>
        <dbReference type="ARBA" id="ARBA00022606"/>
    </source>
</evidence>
<dbReference type="InterPro" id="IPR018229">
    <property type="entry name" value="Rhodopsin_retinal_BS"/>
</dbReference>
<feature type="compositionally biased region" description="Polar residues" evidence="11">
    <location>
        <begin position="161"/>
        <end position="175"/>
    </location>
</feature>
<dbReference type="SMART" id="SM01021">
    <property type="entry name" value="Bac_rhodopsin"/>
    <property type="match status" value="1"/>
</dbReference>
<feature type="compositionally biased region" description="Polar residues" evidence="11">
    <location>
        <begin position="834"/>
        <end position="845"/>
    </location>
</feature>
<evidence type="ECO:0000256" key="3">
    <source>
        <dbReference type="ARBA" id="ARBA00022543"/>
    </source>
</evidence>
<feature type="region of interest" description="Disordered" evidence="11">
    <location>
        <begin position="794"/>
        <end position="845"/>
    </location>
</feature>
<feature type="compositionally biased region" description="Polar residues" evidence="11">
    <location>
        <begin position="223"/>
        <end position="246"/>
    </location>
</feature>
<evidence type="ECO:0000256" key="2">
    <source>
        <dbReference type="ARBA" id="ARBA00008130"/>
    </source>
</evidence>
<dbReference type="EMBL" id="QZBD01000225">
    <property type="protein sequence ID" value="THY24037.1"/>
    <property type="molecule type" value="Genomic_DNA"/>
</dbReference>
<feature type="transmembrane region" description="Helical" evidence="12">
    <location>
        <begin position="963"/>
        <end position="981"/>
    </location>
</feature>
<evidence type="ECO:0000256" key="5">
    <source>
        <dbReference type="ARBA" id="ARBA00022692"/>
    </source>
</evidence>
<keyword evidence="4" id="KW-0716">Sensory transduction</keyword>
<evidence type="ECO:0000256" key="7">
    <source>
        <dbReference type="ARBA" id="ARBA00022989"/>
    </source>
</evidence>
<keyword evidence="8" id="KW-0157">Chromophore</keyword>
<feature type="transmembrane region" description="Helical" evidence="12">
    <location>
        <begin position="925"/>
        <end position="943"/>
    </location>
</feature>
<name>A0A4S9L4M0_AURPU</name>
<evidence type="ECO:0000256" key="10">
    <source>
        <dbReference type="ARBA" id="ARBA00023170"/>
    </source>
</evidence>
<feature type="compositionally biased region" description="Polar residues" evidence="11">
    <location>
        <begin position="99"/>
        <end position="147"/>
    </location>
</feature>
<dbReference type="PANTHER" id="PTHR28286">
    <property type="match status" value="1"/>
</dbReference>
<sequence length="1151" mass="118136">MTEWHIGLKLLDFNTLLQLRVNPNEYLESEIDDKLFTWLAQNPDVLSHVPSILSCSPVSAAGAPQLHIRVLFLTSSSAVTSTTNAMYINTASTTAAVPASKTSTIGPTSTMMTTAPITKPSPTSTSHVSSANPPSPVQSPHESNQDITPPAASTPEKSTEAKSQGNTAAASSFTSVALGDTVSPTILPPQTTQNQVSSNQPTVDASKTTAPDSVETNMGKPSDVTTKAAVSQEAGSSEVAPSQNNIPAADTTTQAIRTTDPVMIVIGGATATLLSSVALVIETTILKSGGLAFQTSGTTDLARPSEALTDVETLPVSSSLPSVFIPVPVVVGKVTATPIVSGGFIIESQTIAPGSPAVEISGTTYSIQASQSNVIVNGQTPVASASYYPTIPGVVGSATDRPYSSIVYAIGGQTLSAGGPAIEVSGTTYSLQPSGGNVLLNGQFASVSTIAPQESPSAPVAFGEIKATPVASGVYIVVDQTISRGGSAIQISGTTYSLPPSGSNVEVDGQSTRISTIQAPPASIVIGEFTAKPGSSGAYYLVADQTLSPGGSAIEISGVTYSLPTFGANVVINGATSIMSLTDILTVLTVVLGSATAVPLLAGGYIVGTEVLRPGGSAIEVSGTMYSLPVSGNTVIIDGQPTPVKTFGSDPVITIGFKANFAVAASVTPLIIASQTLVPGGSEITVSGTVFSLPLSATGEVVINGKTASLSAAASAGGVLAFGSQQLIFTPLKSGIVVASQTLYPGGPVITIDGQMLSLPTNGGSVVIKSGTQTTTKNLGNYIWQGIASSTSESISGSSSDSNVSSGSSTPPKSSSHPGITSTTVESPTETEAVISSQTTSSNGGCGSLSASLTGFMLVSTVFVLGLEKRNDAIQVNPNTQNNKHVDIAITVRGSDSYFAICAVMSFVALGVMAASAMKPSADRIFFYITAAINTTACIAYFAMGSNLGWTSIDVAGVNREVFYVRFVTTPLLLMDLLLTAGLTWPTILWTIFLDVVMIVTGLVGALVKSRYKWGFWAFGTVAMFAIFWNLAIGGRKHAKHLGSDIARTYTICGRLTLFIWLCYPICWGVSEGANVNPPDSEAAFYGVLDFLAKPVFSVALITGHWNINPGGMRLKLRDYDEDPDYFGPKNGAEAAKERSNGSSSGVDGGA</sequence>
<feature type="transmembrane region" description="Helical" evidence="12">
    <location>
        <begin position="988"/>
        <end position="1008"/>
    </location>
</feature>
<dbReference type="PANTHER" id="PTHR28286:SF1">
    <property type="entry name" value="30 KDA HEAT SHOCK PROTEIN-RELATED"/>
    <property type="match status" value="1"/>
</dbReference>
<dbReference type="Pfam" id="PF01036">
    <property type="entry name" value="Bac_rhodopsin"/>
    <property type="match status" value="1"/>
</dbReference>
<dbReference type="GO" id="GO:0005886">
    <property type="term" value="C:plasma membrane"/>
    <property type="evidence" value="ECO:0007669"/>
    <property type="project" value="TreeGrafter"/>
</dbReference>
<comment type="similarity">
    <text evidence="2">Belongs to the archaeal/bacterial/fungal opsin family.</text>
</comment>
<gene>
    <name evidence="13" type="ORF">D6D01_05737</name>
</gene>
<evidence type="ECO:0000256" key="9">
    <source>
        <dbReference type="ARBA" id="ARBA00023136"/>
    </source>
</evidence>
<dbReference type="PROSITE" id="PS00327">
    <property type="entry name" value="BACTERIAL_OPSIN_RET"/>
    <property type="match status" value="1"/>
</dbReference>
<comment type="subcellular location">
    <subcellularLocation>
        <location evidence="1">Membrane</location>
        <topology evidence="1">Multi-pass membrane protein</topology>
    </subcellularLocation>
</comment>
<dbReference type="Gene3D" id="1.20.1070.10">
    <property type="entry name" value="Rhodopsin 7-helix transmembrane proteins"/>
    <property type="match status" value="1"/>
</dbReference>
<evidence type="ECO:0000256" key="8">
    <source>
        <dbReference type="ARBA" id="ARBA00022991"/>
    </source>
</evidence>
<feature type="compositionally biased region" description="Low complexity" evidence="11">
    <location>
        <begin position="794"/>
        <end position="832"/>
    </location>
</feature>
<feature type="transmembrane region" description="Helical" evidence="12">
    <location>
        <begin position="1014"/>
        <end position="1032"/>
    </location>
</feature>
<dbReference type="SUPFAM" id="SSF81321">
    <property type="entry name" value="Family A G protein-coupled receptor-like"/>
    <property type="match status" value="1"/>
</dbReference>
<feature type="region of interest" description="Disordered" evidence="11">
    <location>
        <begin position="1128"/>
        <end position="1151"/>
    </location>
</feature>
<evidence type="ECO:0000256" key="6">
    <source>
        <dbReference type="ARBA" id="ARBA00022925"/>
    </source>
</evidence>
<keyword evidence="3" id="KW-0600">Photoreceptor protein</keyword>
<feature type="compositionally biased region" description="Polar residues" evidence="11">
    <location>
        <begin position="182"/>
        <end position="216"/>
    </location>
</feature>
<dbReference type="CDD" id="cd15239">
    <property type="entry name" value="7tm_YRO2_fungal-like"/>
    <property type="match status" value="1"/>
</dbReference>
<keyword evidence="9 12" id="KW-0472">Membrane</keyword>
<dbReference type="Proteomes" id="UP000306584">
    <property type="component" value="Unassembled WGS sequence"/>
</dbReference>
<evidence type="ECO:0000313" key="14">
    <source>
        <dbReference type="Proteomes" id="UP000306584"/>
    </source>
</evidence>
<comment type="caution">
    <text evidence="13">The sequence shown here is derived from an EMBL/GenBank/DDBJ whole genome shotgun (WGS) entry which is preliminary data.</text>
</comment>
<feature type="compositionally biased region" description="Polar residues" evidence="11">
    <location>
        <begin position="1141"/>
        <end position="1151"/>
    </location>
</feature>
<dbReference type="GO" id="GO:0005216">
    <property type="term" value="F:monoatomic ion channel activity"/>
    <property type="evidence" value="ECO:0007669"/>
    <property type="project" value="InterPro"/>
</dbReference>
<feature type="region of interest" description="Disordered" evidence="11">
    <location>
        <begin position="99"/>
        <end position="246"/>
    </location>
</feature>
<reference evidence="13 14" key="1">
    <citation type="submission" date="2018-10" db="EMBL/GenBank/DDBJ databases">
        <title>Fifty Aureobasidium pullulans genomes reveal a recombining polyextremotolerant generalist.</title>
        <authorList>
            <person name="Gostincar C."/>
            <person name="Turk M."/>
            <person name="Zajc J."/>
            <person name="Gunde-Cimerman N."/>
        </authorList>
    </citation>
    <scope>NUCLEOTIDE SEQUENCE [LARGE SCALE GENOMIC DNA]</scope>
    <source>
        <strain evidence="13 14">EXF-6604</strain>
    </source>
</reference>
<evidence type="ECO:0000256" key="1">
    <source>
        <dbReference type="ARBA" id="ARBA00004141"/>
    </source>
</evidence>
<keyword evidence="6" id="KW-0681">Retinal protein</keyword>
<proteinExistence type="inferred from homology"/>
<protein>
    <submittedName>
        <fullName evidence="13">Bacteriorhodopsin</fullName>
    </submittedName>
</protein>
<dbReference type="InterPro" id="IPR043476">
    <property type="entry name" value="Yro2-like_7TM"/>
</dbReference>
<keyword evidence="5 12" id="KW-0812">Transmembrane</keyword>
<dbReference type="InterPro" id="IPR001425">
    <property type="entry name" value="Arc/bac/fun_rhodopsins"/>
</dbReference>